<evidence type="ECO:0000256" key="5">
    <source>
        <dbReference type="ARBA" id="ARBA00022723"/>
    </source>
</evidence>
<sequence>MSPAALTASSQLLAESFSATTGYTRAPAQEDPYRYQVGFGNGFVSEAVPDTIPYDGRNLPQRANYDLYIEQLNGTSFVTSRESMLNVWMHRIRPSCAHKPINPLEYNHDISAVFSSKNPKNSFVLCSKEWGPLATPSEMEPTNFWQGMKTIVGHGDPTQKEGVAVHQYAANVSMDEEAFVNHDGDYLVVPQQGRLDIQAELGRLMVIPGELVVIPAGLRFKVALPDGPSRGYIQEIFGSHFELPDLGPIGSNGLALPQDFEAPVASYDLETMTWEVIVKVVGKLYSYEQPHTPFDVVGWHGNYVPYKYKIGNLLALTSSKDQLDPSAYTILTAKSKIPGVSITDFCAFTPKWVNSLNSWRPPYYHRTMTAEVMGMIYGVYGGSAKTLEPGGLACDNAYVPHGETYEAWKKNAFIDLEPAMLGDGALSKYQVLPSFADESSRSSSFCLVTFALILSSDL</sequence>
<dbReference type="GO" id="GO:0004411">
    <property type="term" value="F:homogentisate 1,2-dioxygenase activity"/>
    <property type="evidence" value="ECO:0007669"/>
    <property type="project" value="UniProtKB-EC"/>
</dbReference>
<dbReference type="InterPro" id="IPR005708">
    <property type="entry name" value="Homogentis_dOase"/>
</dbReference>
<keyword evidence="8 9" id="KW-0408">Iron</keyword>
<dbReference type="InterPro" id="IPR011051">
    <property type="entry name" value="RmlC_Cupin_sf"/>
</dbReference>
<dbReference type="SUPFAM" id="SSF51182">
    <property type="entry name" value="RmlC-like cupins"/>
    <property type="match status" value="1"/>
</dbReference>
<name>A0AA38Y3W0_9EURO</name>
<dbReference type="Pfam" id="PF20510">
    <property type="entry name" value="HgmA_N"/>
    <property type="match status" value="1"/>
</dbReference>
<evidence type="ECO:0000256" key="8">
    <source>
        <dbReference type="ARBA" id="ARBA00023004"/>
    </source>
</evidence>
<feature type="binding site" evidence="9">
    <location>
        <position position="371"/>
    </location>
    <ligand>
        <name>Fe cation</name>
        <dbReference type="ChEBI" id="CHEBI:24875"/>
    </ligand>
</feature>
<keyword evidence="7" id="KW-0560">Oxidoreductase</keyword>
<proteinExistence type="inferred from homology"/>
<keyword evidence="5 9" id="KW-0479">Metal-binding</keyword>
<dbReference type="AlphaFoldDB" id="A0AA38Y3W0"/>
<dbReference type="Proteomes" id="UP001172681">
    <property type="component" value="Unassembled WGS sequence"/>
</dbReference>
<evidence type="ECO:0000256" key="4">
    <source>
        <dbReference type="ARBA" id="ARBA00013127"/>
    </source>
</evidence>
<dbReference type="PANTHER" id="PTHR11056:SF0">
    <property type="entry name" value="HOMOGENTISATE 1,2-DIOXYGENASE"/>
    <property type="match status" value="1"/>
</dbReference>
<reference evidence="12" key="1">
    <citation type="submission" date="2022-10" db="EMBL/GenBank/DDBJ databases">
        <title>Culturing micro-colonial fungi from biological soil crusts in the Mojave desert and describing Neophaeococcomyces mojavensis, and introducing the new genera and species Taxawa tesnikishii.</title>
        <authorList>
            <person name="Kurbessoian T."/>
            <person name="Stajich J.E."/>
        </authorList>
    </citation>
    <scope>NUCLEOTIDE SEQUENCE</scope>
    <source>
        <strain evidence="12">TK_35</strain>
    </source>
</reference>
<protein>
    <recommendedName>
        <fullName evidence="4">homogentisate 1,2-dioxygenase</fullName>
        <ecNumber evidence="4">1.13.11.5</ecNumber>
    </recommendedName>
</protein>
<dbReference type="GO" id="GO:0006570">
    <property type="term" value="P:tyrosine metabolic process"/>
    <property type="evidence" value="ECO:0007669"/>
    <property type="project" value="InterPro"/>
</dbReference>
<feature type="binding site" evidence="9">
    <location>
        <position position="401"/>
    </location>
    <ligand>
        <name>Fe cation</name>
        <dbReference type="ChEBI" id="CHEBI:24875"/>
    </ligand>
</feature>
<dbReference type="InterPro" id="IPR014710">
    <property type="entry name" value="RmlC-like_jellyroll"/>
</dbReference>
<evidence type="ECO:0000256" key="6">
    <source>
        <dbReference type="ARBA" id="ARBA00022964"/>
    </source>
</evidence>
<comment type="similarity">
    <text evidence="3">Belongs to the homogentisate dioxygenase family.</text>
</comment>
<dbReference type="PANTHER" id="PTHR11056">
    <property type="entry name" value="HOMOGENTISATE 1,2-DIOXYGENASE"/>
    <property type="match status" value="1"/>
</dbReference>
<evidence type="ECO:0000256" key="9">
    <source>
        <dbReference type="PIRSR" id="PIRSR605708-2"/>
    </source>
</evidence>
<dbReference type="InterPro" id="IPR046452">
    <property type="entry name" value="HgmA_N"/>
</dbReference>
<evidence type="ECO:0000259" key="11">
    <source>
        <dbReference type="Pfam" id="PF20510"/>
    </source>
</evidence>
<evidence type="ECO:0000313" key="12">
    <source>
        <dbReference type="EMBL" id="KAJ9634404.1"/>
    </source>
</evidence>
<evidence type="ECO:0000256" key="3">
    <source>
        <dbReference type="ARBA" id="ARBA00007757"/>
    </source>
</evidence>
<accession>A0AA38Y3W0</accession>
<comment type="cofactor">
    <cofactor evidence="1 9">
        <name>Fe cation</name>
        <dbReference type="ChEBI" id="CHEBI:24875"/>
    </cofactor>
</comment>
<dbReference type="InterPro" id="IPR046451">
    <property type="entry name" value="HgmA_C"/>
</dbReference>
<feature type="domain" description="Homogentisate 1,2-dioxygenase N-terminal" evidence="11">
    <location>
        <begin position="34"/>
        <end position="309"/>
    </location>
</feature>
<feature type="domain" description="Homogentisate 1,2-dioxygenase C-terminal" evidence="10">
    <location>
        <begin position="319"/>
        <end position="423"/>
    </location>
</feature>
<feature type="binding site" evidence="9">
    <location>
        <position position="365"/>
    </location>
    <ligand>
        <name>Fe cation</name>
        <dbReference type="ChEBI" id="CHEBI:24875"/>
    </ligand>
</feature>
<evidence type="ECO:0000256" key="2">
    <source>
        <dbReference type="ARBA" id="ARBA00004704"/>
    </source>
</evidence>
<dbReference type="GO" id="GO:0006559">
    <property type="term" value="P:L-phenylalanine catabolic process"/>
    <property type="evidence" value="ECO:0007669"/>
    <property type="project" value="InterPro"/>
</dbReference>
<keyword evidence="6" id="KW-0223">Dioxygenase</keyword>
<evidence type="ECO:0000259" key="10">
    <source>
        <dbReference type="Pfam" id="PF04209"/>
    </source>
</evidence>
<evidence type="ECO:0000313" key="13">
    <source>
        <dbReference type="Proteomes" id="UP001172681"/>
    </source>
</evidence>
<gene>
    <name evidence="12" type="ORF">H2204_006229</name>
</gene>
<dbReference type="EC" id="1.13.11.5" evidence="4"/>
<dbReference type="Gene3D" id="2.60.120.10">
    <property type="entry name" value="Jelly Rolls"/>
    <property type="match status" value="1"/>
</dbReference>
<evidence type="ECO:0000256" key="1">
    <source>
        <dbReference type="ARBA" id="ARBA00001962"/>
    </source>
</evidence>
<feature type="binding site" evidence="9">
    <location>
        <position position="401"/>
    </location>
    <ligand>
        <name>homogentisate</name>
        <dbReference type="ChEBI" id="CHEBI:16169"/>
    </ligand>
</feature>
<comment type="pathway">
    <text evidence="2">Amino-acid degradation; L-phenylalanine degradation; acetoacetate and fumarate from L-phenylalanine: step 4/6.</text>
</comment>
<dbReference type="Pfam" id="PF04209">
    <property type="entry name" value="HgmA_C"/>
    <property type="match status" value="1"/>
</dbReference>
<dbReference type="CDD" id="cd07000">
    <property type="entry name" value="cupin_HGO_N"/>
    <property type="match status" value="1"/>
</dbReference>
<evidence type="ECO:0000256" key="7">
    <source>
        <dbReference type="ARBA" id="ARBA00023002"/>
    </source>
</evidence>
<organism evidence="12 13">
    <name type="scientific">Knufia peltigerae</name>
    <dbReference type="NCBI Taxonomy" id="1002370"/>
    <lineage>
        <taxon>Eukaryota</taxon>
        <taxon>Fungi</taxon>
        <taxon>Dikarya</taxon>
        <taxon>Ascomycota</taxon>
        <taxon>Pezizomycotina</taxon>
        <taxon>Eurotiomycetes</taxon>
        <taxon>Chaetothyriomycetidae</taxon>
        <taxon>Chaetothyriales</taxon>
        <taxon>Trichomeriaceae</taxon>
        <taxon>Knufia</taxon>
    </lineage>
</organism>
<dbReference type="EMBL" id="JAPDRN010000038">
    <property type="protein sequence ID" value="KAJ9634404.1"/>
    <property type="molecule type" value="Genomic_DNA"/>
</dbReference>
<dbReference type="GO" id="GO:0046872">
    <property type="term" value="F:metal ion binding"/>
    <property type="evidence" value="ECO:0007669"/>
    <property type="project" value="UniProtKB-KW"/>
</dbReference>
<keyword evidence="13" id="KW-1185">Reference proteome</keyword>
<feature type="binding site" evidence="9">
    <location>
        <position position="380"/>
    </location>
    <ligand>
        <name>homogentisate</name>
        <dbReference type="ChEBI" id="CHEBI:16169"/>
    </ligand>
</feature>
<comment type="caution">
    <text evidence="12">The sequence shown here is derived from an EMBL/GenBank/DDBJ whole genome shotgun (WGS) entry which is preliminary data.</text>
</comment>
<dbReference type="GO" id="GO:0005737">
    <property type="term" value="C:cytoplasm"/>
    <property type="evidence" value="ECO:0007669"/>
    <property type="project" value="TreeGrafter"/>
</dbReference>